<reference evidence="1" key="1">
    <citation type="journal article" date="2021" name="Proc. Natl. Acad. Sci. U.S.A.">
        <title>A Catalog of Tens of Thousands of Viruses from Human Metagenomes Reveals Hidden Associations with Chronic Diseases.</title>
        <authorList>
            <person name="Tisza M.J."/>
            <person name="Buck C.B."/>
        </authorList>
    </citation>
    <scope>NUCLEOTIDE SEQUENCE</scope>
    <source>
        <strain evidence="1">CtZ2t4</strain>
    </source>
</reference>
<protein>
    <recommendedName>
        <fullName evidence="2">DUF3800 domain-containing protein</fullName>
    </recommendedName>
</protein>
<dbReference type="EMBL" id="BK032664">
    <property type="protein sequence ID" value="DAF53752.1"/>
    <property type="molecule type" value="Genomic_DNA"/>
</dbReference>
<evidence type="ECO:0008006" key="2">
    <source>
        <dbReference type="Google" id="ProtNLM"/>
    </source>
</evidence>
<dbReference type="InterPro" id="IPR024524">
    <property type="entry name" value="DUF3800"/>
</dbReference>
<accession>A0A8S5SS24</accession>
<sequence>MYYYCDESCHLENDGINFMILGSIKLPREKKEIIYKEIKDIKIKHGLSPKMEIKWTKVSLGKVEFYEDIIDYFFNNDDLKFRAVIASKENLVFGNEENDDYASWYYKMYYQLLNNFMDMYKKNRMFLDVKDSRGGKRIRTLRNILIRKNKNKKFIGDINQVHSDTSEVLQLTDLLIGALGYYKRGLTTNEGKRKIVEKILEHTIKRNIDISGTTRLGEKKFNIFYWKGELR</sequence>
<proteinExistence type="predicted"/>
<name>A0A8S5SS24_9CAUD</name>
<dbReference type="Pfam" id="PF12686">
    <property type="entry name" value="DUF3800"/>
    <property type="match status" value="1"/>
</dbReference>
<organism evidence="1">
    <name type="scientific">Myoviridae sp. ctZ2t4</name>
    <dbReference type="NCBI Taxonomy" id="2827693"/>
    <lineage>
        <taxon>Viruses</taxon>
        <taxon>Duplodnaviria</taxon>
        <taxon>Heunggongvirae</taxon>
        <taxon>Uroviricota</taxon>
        <taxon>Caudoviricetes</taxon>
    </lineage>
</organism>
<evidence type="ECO:0000313" key="1">
    <source>
        <dbReference type="EMBL" id="DAF53752.1"/>
    </source>
</evidence>